<keyword evidence="1" id="KW-0812">Transmembrane</keyword>
<organism evidence="2 3">
    <name type="scientific">Planotetraspora mira</name>
    <dbReference type="NCBI Taxonomy" id="58121"/>
    <lineage>
        <taxon>Bacteria</taxon>
        <taxon>Bacillati</taxon>
        <taxon>Actinomycetota</taxon>
        <taxon>Actinomycetes</taxon>
        <taxon>Streptosporangiales</taxon>
        <taxon>Streptosporangiaceae</taxon>
        <taxon>Planotetraspora</taxon>
    </lineage>
</organism>
<keyword evidence="1" id="KW-0472">Membrane</keyword>
<sequence length="69" mass="7561">MAHMAARGVTTGIPAPNANIALRWYRPGALVESYGGMELALVGVFVIVVVILPVLLVYINARRRQDSRR</sequence>
<dbReference type="AlphaFoldDB" id="A0A8J3XA16"/>
<keyword evidence="1" id="KW-1133">Transmembrane helix</keyword>
<name>A0A8J3XA16_9ACTN</name>
<protein>
    <submittedName>
        <fullName evidence="2">Uncharacterized protein</fullName>
    </submittedName>
</protein>
<comment type="caution">
    <text evidence="2">The sequence shown here is derived from an EMBL/GenBank/DDBJ whole genome shotgun (WGS) entry which is preliminary data.</text>
</comment>
<accession>A0A8J3XA16</accession>
<evidence type="ECO:0000313" key="2">
    <source>
        <dbReference type="EMBL" id="GII32901.1"/>
    </source>
</evidence>
<reference evidence="2 3" key="1">
    <citation type="submission" date="2021-01" db="EMBL/GenBank/DDBJ databases">
        <title>Whole genome shotgun sequence of Planotetraspora mira NBRC 15435.</title>
        <authorList>
            <person name="Komaki H."/>
            <person name="Tamura T."/>
        </authorList>
    </citation>
    <scope>NUCLEOTIDE SEQUENCE [LARGE SCALE GENOMIC DNA]</scope>
    <source>
        <strain evidence="2 3">NBRC 15435</strain>
    </source>
</reference>
<evidence type="ECO:0000313" key="3">
    <source>
        <dbReference type="Proteomes" id="UP000650628"/>
    </source>
</evidence>
<proteinExistence type="predicted"/>
<feature type="transmembrane region" description="Helical" evidence="1">
    <location>
        <begin position="39"/>
        <end position="59"/>
    </location>
</feature>
<dbReference type="Proteomes" id="UP000650628">
    <property type="component" value="Unassembled WGS sequence"/>
</dbReference>
<evidence type="ECO:0000256" key="1">
    <source>
        <dbReference type="SAM" id="Phobius"/>
    </source>
</evidence>
<keyword evidence="3" id="KW-1185">Reference proteome</keyword>
<dbReference type="EMBL" id="BOOO01000037">
    <property type="protein sequence ID" value="GII32901.1"/>
    <property type="molecule type" value="Genomic_DNA"/>
</dbReference>
<gene>
    <name evidence="2" type="ORF">Pmi06nite_63430</name>
</gene>